<dbReference type="FunFam" id="3.60.130.10:FF:000032">
    <property type="entry name" value="Os01g0190000 protein"/>
    <property type="match status" value="1"/>
</dbReference>
<dbReference type="InterPro" id="IPR003819">
    <property type="entry name" value="TauD/TfdA-like"/>
</dbReference>
<dbReference type="STRING" id="4536.A0A0E0FHE9"/>
<dbReference type="AlphaFoldDB" id="A0A0E0FHE9"/>
<dbReference type="Proteomes" id="UP000006591">
    <property type="component" value="Chromosome 1"/>
</dbReference>
<reference evidence="3" key="2">
    <citation type="submission" date="2018-04" db="EMBL/GenBank/DDBJ databases">
        <title>OnivRS2 (Oryza nivara Reference Sequence Version 2).</title>
        <authorList>
            <person name="Zhang J."/>
            <person name="Kudrna D."/>
            <person name="Lee S."/>
            <person name="Talag J."/>
            <person name="Rajasekar S."/>
            <person name="Welchert J."/>
            <person name="Hsing Y.-I."/>
            <person name="Wing R.A."/>
        </authorList>
    </citation>
    <scope>NUCLEOTIDE SEQUENCE [LARGE SCALE GENOMIC DNA]</scope>
</reference>
<protein>
    <recommendedName>
        <fullName evidence="2">TauD/TfdA-like domain-containing protein</fullName>
    </recommendedName>
</protein>
<keyword evidence="1" id="KW-0560">Oxidoreductase</keyword>
<evidence type="ECO:0000256" key="1">
    <source>
        <dbReference type="ARBA" id="ARBA00023002"/>
    </source>
</evidence>
<dbReference type="Gene3D" id="3.60.130.10">
    <property type="entry name" value="Clavaminate synthase-like"/>
    <property type="match status" value="2"/>
</dbReference>
<dbReference type="Gramene" id="ONIVA01G06610.1">
    <property type="protein sequence ID" value="ONIVA01G06610.1"/>
    <property type="gene ID" value="ONIVA01G06610"/>
</dbReference>
<sequence>MVAPAGSFFQEAALPEQRLVEGVAFPAVLVPSDDATAAGGGLDAFLDAVRSERASTVEPLLRGAGAVLLRGFPARAAADFDRAVDAFGYPELPYVGGAAPRSNVVGRVFTANESPPDQKIPFHHEMAQVPTFPAKLFFFCEVEPKSGGETPIVLSHYVYKRMKEKAAKLGMKLEWTEDGVKTIMGPIPAVKWDESRGRKIWFNSMVAAYTGWKDARNDPVRAVTFGDGSPLPADVIAGCGEILEQECVAVPWRQGDILLIDNWAVLHSRRSFEPPRRILASLCK</sequence>
<keyword evidence="4" id="KW-1185">Reference proteome</keyword>
<dbReference type="PANTHER" id="PTHR10696">
    <property type="entry name" value="GAMMA-BUTYROBETAINE HYDROXYLASE-RELATED"/>
    <property type="match status" value="1"/>
</dbReference>
<dbReference type="InterPro" id="IPR042098">
    <property type="entry name" value="TauD-like_sf"/>
</dbReference>
<dbReference type="Pfam" id="PF02668">
    <property type="entry name" value="TauD"/>
    <property type="match status" value="1"/>
</dbReference>
<organism evidence="3">
    <name type="scientific">Oryza nivara</name>
    <name type="common">Indian wild rice</name>
    <name type="synonym">Oryza sativa f. spontanea</name>
    <dbReference type="NCBI Taxonomy" id="4536"/>
    <lineage>
        <taxon>Eukaryota</taxon>
        <taxon>Viridiplantae</taxon>
        <taxon>Streptophyta</taxon>
        <taxon>Embryophyta</taxon>
        <taxon>Tracheophyta</taxon>
        <taxon>Spermatophyta</taxon>
        <taxon>Magnoliopsida</taxon>
        <taxon>Liliopsida</taxon>
        <taxon>Poales</taxon>
        <taxon>Poaceae</taxon>
        <taxon>BOP clade</taxon>
        <taxon>Oryzoideae</taxon>
        <taxon>Oryzeae</taxon>
        <taxon>Oryzinae</taxon>
        <taxon>Oryza</taxon>
    </lineage>
</organism>
<dbReference type="GO" id="GO:0016491">
    <property type="term" value="F:oxidoreductase activity"/>
    <property type="evidence" value="ECO:0007669"/>
    <property type="project" value="UniProtKB-KW"/>
</dbReference>
<evidence type="ECO:0000313" key="4">
    <source>
        <dbReference type="Proteomes" id="UP000006591"/>
    </source>
</evidence>
<evidence type="ECO:0000259" key="2">
    <source>
        <dbReference type="Pfam" id="PF02668"/>
    </source>
</evidence>
<proteinExistence type="predicted"/>
<dbReference type="HOGENOM" id="CLU_044153_0_0_1"/>
<dbReference type="SUPFAM" id="SSF51197">
    <property type="entry name" value="Clavaminate synthase-like"/>
    <property type="match status" value="1"/>
</dbReference>
<accession>A0A0E0FHE9</accession>
<dbReference type="InterPro" id="IPR050411">
    <property type="entry name" value="AlphaKG_dependent_hydroxylases"/>
</dbReference>
<evidence type="ECO:0000313" key="3">
    <source>
        <dbReference type="EnsemblPlants" id="ONIVA01G06610.1"/>
    </source>
</evidence>
<dbReference type="PANTHER" id="PTHR10696:SF21">
    <property type="entry name" value="TAUD_TFDA-LIKE DOMAIN-CONTAINING PROTEIN"/>
    <property type="match status" value="1"/>
</dbReference>
<dbReference type="EnsemblPlants" id="ONIVA01G06610.1">
    <property type="protein sequence ID" value="ONIVA01G06610.1"/>
    <property type="gene ID" value="ONIVA01G06610"/>
</dbReference>
<reference evidence="3" key="1">
    <citation type="submission" date="2015-04" db="UniProtKB">
        <authorList>
            <consortium name="EnsemblPlants"/>
        </authorList>
    </citation>
    <scope>IDENTIFICATION</scope>
    <source>
        <strain evidence="3">SL10</strain>
    </source>
</reference>
<feature type="domain" description="TauD/TfdA-like" evidence="2">
    <location>
        <begin position="49"/>
        <end position="279"/>
    </location>
</feature>
<dbReference type="OMA" id="WFVNMVA"/>
<dbReference type="eggNOG" id="ENOG502QRUR">
    <property type="taxonomic scope" value="Eukaryota"/>
</dbReference>
<name>A0A0E0FHE9_ORYNI</name>